<proteinExistence type="predicted"/>
<dbReference type="RefSeq" id="WP_289826285.1">
    <property type="nucleotide sequence ID" value="NZ_JAUEIE010000024.1"/>
</dbReference>
<organism evidence="3 5">
    <name type="scientific">Leyella lascolaii</name>
    <dbReference type="NCBI Taxonomy" id="1776379"/>
    <lineage>
        <taxon>Bacteria</taxon>
        <taxon>Pseudomonadati</taxon>
        <taxon>Bacteroidota</taxon>
        <taxon>Bacteroidia</taxon>
        <taxon>Bacteroidales</taxon>
        <taxon>Prevotellaceae</taxon>
        <taxon>Leyella</taxon>
    </lineage>
</organism>
<accession>A0AAW7JYI6</accession>
<evidence type="ECO:0000313" key="3">
    <source>
        <dbReference type="EMBL" id="MDN0026412.1"/>
    </source>
</evidence>
<dbReference type="Proteomes" id="UP001168478">
    <property type="component" value="Unassembled WGS sequence"/>
</dbReference>
<evidence type="ECO:0000313" key="4">
    <source>
        <dbReference type="Proteomes" id="UP001167831"/>
    </source>
</evidence>
<reference evidence="3" key="1">
    <citation type="submission" date="2023-06" db="EMBL/GenBank/DDBJ databases">
        <authorList>
            <person name="Zeman M."/>
            <person name="Kubasova T."/>
            <person name="Jahodarova E."/>
            <person name="Nykrynova M."/>
            <person name="Rychlik I."/>
        </authorList>
    </citation>
    <scope>NUCLEOTIDE SEQUENCE</scope>
    <source>
        <strain evidence="3">ET15</strain>
        <strain evidence="2">ET37</strain>
    </source>
</reference>
<dbReference type="EMBL" id="JAUEIF010000020">
    <property type="protein sequence ID" value="MDN0026412.1"/>
    <property type="molecule type" value="Genomic_DNA"/>
</dbReference>
<dbReference type="EMBL" id="JAUEIE010000024">
    <property type="protein sequence ID" value="MDN0023873.1"/>
    <property type="molecule type" value="Genomic_DNA"/>
</dbReference>
<keyword evidence="1" id="KW-1133">Transmembrane helix</keyword>
<name>A0AAW7JYI6_9BACT</name>
<evidence type="ECO:0000256" key="1">
    <source>
        <dbReference type="SAM" id="Phobius"/>
    </source>
</evidence>
<dbReference type="AlphaFoldDB" id="A0AAW7JYI6"/>
<evidence type="ECO:0000313" key="5">
    <source>
        <dbReference type="Proteomes" id="UP001168478"/>
    </source>
</evidence>
<reference evidence="3" key="2">
    <citation type="submission" date="2023-08" db="EMBL/GenBank/DDBJ databases">
        <title>Identification and characterization of horizontal gene transfer across gut microbiota members of farm animals based on homology search.</title>
        <authorList>
            <person name="Schwarzerova J."/>
            <person name="Nykrynova M."/>
            <person name="Jureckova K."/>
            <person name="Cejkova D."/>
            <person name="Rychlik I."/>
        </authorList>
    </citation>
    <scope>NUCLEOTIDE SEQUENCE</scope>
    <source>
        <strain evidence="3">ET15</strain>
        <strain evidence="2">ET37</strain>
    </source>
</reference>
<dbReference type="Proteomes" id="UP001167831">
    <property type="component" value="Unassembled WGS sequence"/>
</dbReference>
<protein>
    <recommendedName>
        <fullName evidence="6">PIR Superfamily Protein</fullName>
    </recommendedName>
</protein>
<gene>
    <name evidence="2" type="ORF">QVN81_12765</name>
    <name evidence="3" type="ORF">QVN84_12955</name>
</gene>
<comment type="caution">
    <text evidence="3">The sequence shown here is derived from an EMBL/GenBank/DDBJ whole genome shotgun (WGS) entry which is preliminary data.</text>
</comment>
<feature type="transmembrane region" description="Helical" evidence="1">
    <location>
        <begin position="120"/>
        <end position="145"/>
    </location>
</feature>
<evidence type="ECO:0000313" key="2">
    <source>
        <dbReference type="EMBL" id="MDN0023873.1"/>
    </source>
</evidence>
<keyword evidence="1" id="KW-0812">Transmembrane</keyword>
<keyword evidence="4" id="KW-1185">Reference proteome</keyword>
<keyword evidence="1" id="KW-0472">Membrane</keyword>
<sequence>MPRNYNYIYSQLVEDKADIIGHIAYALYKEDKIEFITSYKNEHNNEEPTEDDLKPFNIISSSQSSLDKYKFIASCILQTFLDNSLEESKKDVEDNMNKNHLELIRKAIEPIRPCSTLKSYLHGTIQSVIGAFVFMILLCGLLFILKFSDTQYTFTFGGNGSAKIEKVNTETKPDTIHAEQY</sequence>
<evidence type="ECO:0008006" key="6">
    <source>
        <dbReference type="Google" id="ProtNLM"/>
    </source>
</evidence>